<dbReference type="EMBL" id="JARIHO010000020">
    <property type="protein sequence ID" value="KAJ7346934.1"/>
    <property type="molecule type" value="Genomic_DNA"/>
</dbReference>
<proteinExistence type="predicted"/>
<evidence type="ECO:0000313" key="3">
    <source>
        <dbReference type="Proteomes" id="UP001218218"/>
    </source>
</evidence>
<accession>A0AAD7ERR5</accession>
<sequence>MRFRPRPGSVPPSYWHPAPVGANPLPIVDPAYDYSPVRIRRSESDSSGLDQDDTYETISPSSSASGNDNDAMKKTDGRTPKNLIHAQLEHMLEMADHDASLPGVFDSVWATCPTPPPSPNLIDFRSEPLKRKTSHPFLDYLLRDCGFDLASLCNLEARFPVPRPEREDVSEVVEECASEVASHGTGNTTDDDLETLVAEDDLEEGAADLNRETVDDVDDSTFLMETMRSVLEEILQTLDAEAMEGHETESGTLAEGERSPLAEALQGLHAEITAIPVERAIEVCRLLLVLWRLISSILAGGIYFSFQ</sequence>
<protein>
    <submittedName>
        <fullName evidence="2">Uncharacterized protein</fullName>
    </submittedName>
</protein>
<dbReference type="AlphaFoldDB" id="A0AAD7ERR5"/>
<evidence type="ECO:0000313" key="2">
    <source>
        <dbReference type="EMBL" id="KAJ7346934.1"/>
    </source>
</evidence>
<gene>
    <name evidence="2" type="ORF">DFH08DRAFT_206048</name>
</gene>
<reference evidence="2" key="1">
    <citation type="submission" date="2023-03" db="EMBL/GenBank/DDBJ databases">
        <title>Massive genome expansion in bonnet fungi (Mycena s.s.) driven by repeated elements and novel gene families across ecological guilds.</title>
        <authorList>
            <consortium name="Lawrence Berkeley National Laboratory"/>
            <person name="Harder C.B."/>
            <person name="Miyauchi S."/>
            <person name="Viragh M."/>
            <person name="Kuo A."/>
            <person name="Thoen E."/>
            <person name="Andreopoulos B."/>
            <person name="Lu D."/>
            <person name="Skrede I."/>
            <person name="Drula E."/>
            <person name="Henrissat B."/>
            <person name="Morin E."/>
            <person name="Kohler A."/>
            <person name="Barry K."/>
            <person name="LaButti K."/>
            <person name="Morin E."/>
            <person name="Salamov A."/>
            <person name="Lipzen A."/>
            <person name="Mereny Z."/>
            <person name="Hegedus B."/>
            <person name="Baldrian P."/>
            <person name="Stursova M."/>
            <person name="Weitz H."/>
            <person name="Taylor A."/>
            <person name="Grigoriev I.V."/>
            <person name="Nagy L.G."/>
            <person name="Martin F."/>
            <person name="Kauserud H."/>
        </authorList>
    </citation>
    <scope>NUCLEOTIDE SEQUENCE</scope>
    <source>
        <strain evidence="2">CBHHK002</strain>
    </source>
</reference>
<keyword evidence="3" id="KW-1185">Reference proteome</keyword>
<comment type="caution">
    <text evidence="2">The sequence shown here is derived from an EMBL/GenBank/DDBJ whole genome shotgun (WGS) entry which is preliminary data.</text>
</comment>
<dbReference type="Proteomes" id="UP001218218">
    <property type="component" value="Unassembled WGS sequence"/>
</dbReference>
<organism evidence="2 3">
    <name type="scientific">Mycena albidolilacea</name>
    <dbReference type="NCBI Taxonomy" id="1033008"/>
    <lineage>
        <taxon>Eukaryota</taxon>
        <taxon>Fungi</taxon>
        <taxon>Dikarya</taxon>
        <taxon>Basidiomycota</taxon>
        <taxon>Agaricomycotina</taxon>
        <taxon>Agaricomycetes</taxon>
        <taxon>Agaricomycetidae</taxon>
        <taxon>Agaricales</taxon>
        <taxon>Marasmiineae</taxon>
        <taxon>Mycenaceae</taxon>
        <taxon>Mycena</taxon>
    </lineage>
</organism>
<evidence type="ECO:0000256" key="1">
    <source>
        <dbReference type="SAM" id="MobiDB-lite"/>
    </source>
</evidence>
<feature type="compositionally biased region" description="Polar residues" evidence="1">
    <location>
        <begin position="56"/>
        <end position="68"/>
    </location>
</feature>
<feature type="region of interest" description="Disordered" evidence="1">
    <location>
        <begin position="1"/>
        <end position="27"/>
    </location>
</feature>
<name>A0AAD7ERR5_9AGAR</name>
<feature type="region of interest" description="Disordered" evidence="1">
    <location>
        <begin position="41"/>
        <end position="77"/>
    </location>
</feature>